<dbReference type="EMBL" id="HBIC01005100">
    <property type="protein sequence ID" value="CAE0273905.1"/>
    <property type="molecule type" value="Transcribed_RNA"/>
</dbReference>
<dbReference type="PANTHER" id="PTHR15217">
    <property type="entry name" value="WILMS' TUMOR 1-ASSOCIATING PROTEIN"/>
    <property type="match status" value="1"/>
</dbReference>
<name>A0A7S3GQU8_9STRA</name>
<keyword evidence="3" id="KW-0507">mRNA processing</keyword>
<dbReference type="Pfam" id="PF17098">
    <property type="entry name" value="Wtap"/>
    <property type="match status" value="1"/>
</dbReference>
<dbReference type="GO" id="GO:0005634">
    <property type="term" value="C:nucleus"/>
    <property type="evidence" value="ECO:0007669"/>
    <property type="project" value="UniProtKB-SubCell"/>
</dbReference>
<feature type="region of interest" description="Disordered" evidence="7">
    <location>
        <begin position="256"/>
        <end position="275"/>
    </location>
</feature>
<dbReference type="AlphaFoldDB" id="A0A7S3GQU8"/>
<feature type="region of interest" description="Disordered" evidence="7">
    <location>
        <begin position="192"/>
        <end position="227"/>
    </location>
</feature>
<evidence type="ECO:0000256" key="6">
    <source>
        <dbReference type="SAM" id="Coils"/>
    </source>
</evidence>
<proteinExistence type="inferred from homology"/>
<evidence type="ECO:0000256" key="5">
    <source>
        <dbReference type="ARBA" id="ARBA00023242"/>
    </source>
</evidence>
<keyword evidence="5" id="KW-0539">Nucleus</keyword>
<protein>
    <submittedName>
        <fullName evidence="8">Uncharacterized protein</fullName>
    </submittedName>
</protein>
<keyword evidence="6" id="KW-0175">Coiled coil</keyword>
<dbReference type="GO" id="GO:0000381">
    <property type="term" value="P:regulation of alternative mRNA splicing, via spliceosome"/>
    <property type="evidence" value="ECO:0007669"/>
    <property type="project" value="InterPro"/>
</dbReference>
<feature type="compositionally biased region" description="Basic and acidic residues" evidence="7">
    <location>
        <begin position="205"/>
        <end position="219"/>
    </location>
</feature>
<dbReference type="GO" id="GO:0006397">
    <property type="term" value="P:mRNA processing"/>
    <property type="evidence" value="ECO:0007669"/>
    <property type="project" value="UniProtKB-KW"/>
</dbReference>
<organism evidence="8">
    <name type="scientific">Spumella elongata</name>
    <dbReference type="NCBI Taxonomy" id="89044"/>
    <lineage>
        <taxon>Eukaryota</taxon>
        <taxon>Sar</taxon>
        <taxon>Stramenopiles</taxon>
        <taxon>Ochrophyta</taxon>
        <taxon>Chrysophyceae</taxon>
        <taxon>Chromulinales</taxon>
        <taxon>Chromulinaceae</taxon>
        <taxon>Spumella</taxon>
    </lineage>
</organism>
<dbReference type="GO" id="GO:0016556">
    <property type="term" value="P:mRNA modification"/>
    <property type="evidence" value="ECO:0007669"/>
    <property type="project" value="InterPro"/>
</dbReference>
<evidence type="ECO:0000256" key="3">
    <source>
        <dbReference type="ARBA" id="ARBA00022664"/>
    </source>
</evidence>
<evidence type="ECO:0000313" key="8">
    <source>
        <dbReference type="EMBL" id="CAE0273905.1"/>
    </source>
</evidence>
<evidence type="ECO:0000256" key="1">
    <source>
        <dbReference type="ARBA" id="ARBA00004123"/>
    </source>
</evidence>
<dbReference type="InterPro" id="IPR033757">
    <property type="entry name" value="WTAP"/>
</dbReference>
<reference evidence="8" key="1">
    <citation type="submission" date="2021-01" db="EMBL/GenBank/DDBJ databases">
        <authorList>
            <person name="Corre E."/>
            <person name="Pelletier E."/>
            <person name="Niang G."/>
            <person name="Scheremetjew M."/>
            <person name="Finn R."/>
            <person name="Kale V."/>
            <person name="Holt S."/>
            <person name="Cochrane G."/>
            <person name="Meng A."/>
            <person name="Brown T."/>
            <person name="Cohen L."/>
        </authorList>
    </citation>
    <scope>NUCLEOTIDE SEQUENCE</scope>
    <source>
        <strain evidence="8">CCAP 955/1</strain>
    </source>
</reference>
<feature type="coiled-coil region" evidence="6">
    <location>
        <begin position="28"/>
        <end position="97"/>
    </location>
</feature>
<keyword evidence="4" id="KW-0508">mRNA splicing</keyword>
<evidence type="ECO:0000256" key="2">
    <source>
        <dbReference type="ARBA" id="ARBA00010313"/>
    </source>
</evidence>
<evidence type="ECO:0000256" key="4">
    <source>
        <dbReference type="ARBA" id="ARBA00023187"/>
    </source>
</evidence>
<gene>
    <name evidence="8" type="ORF">SELO1098_LOCUS2731</name>
</gene>
<dbReference type="GO" id="GO:0008380">
    <property type="term" value="P:RNA splicing"/>
    <property type="evidence" value="ECO:0007669"/>
    <property type="project" value="UniProtKB-KW"/>
</dbReference>
<accession>A0A7S3GQU8</accession>
<evidence type="ECO:0000256" key="7">
    <source>
        <dbReference type="SAM" id="MobiDB-lite"/>
    </source>
</evidence>
<feature type="coiled-coil region" evidence="6">
    <location>
        <begin position="129"/>
        <end position="191"/>
    </location>
</feature>
<comment type="similarity">
    <text evidence="2">Belongs to the fl(2)d family.</text>
</comment>
<comment type="subcellular location">
    <subcellularLocation>
        <location evidence="1">Nucleus</location>
    </subcellularLocation>
</comment>
<dbReference type="PANTHER" id="PTHR15217:SF0">
    <property type="entry name" value="PRE-MRNA-SPLICING REGULATOR WTAP"/>
    <property type="match status" value="1"/>
</dbReference>
<sequence length="275" mass="30543">MAAAGGDSDLTETIMEYQRREFALLSNMAQREREMKSLRQQANEAVDAFEDMQKDSLRGAFVDPVVNTEVAMLRQQLREKDENIKKLKEEAQNSQFQPNSIQGQKLLRKCAHLLDENSELGRQLGEERMQVLRIQLTAERTRRAQLKRRAGEFDRRAEQIDAENEAMNQKITELGQQLKTVRAEIDQNKKDIEEWRSGGATKRKRSDEEKQARAAEKAAKAAATGGAGILEQPVLPTAAEPASGAASPTAALAPALAAAPAGGEKDKKKKKKHKA</sequence>